<dbReference type="InterPro" id="IPR032675">
    <property type="entry name" value="LRR_dom_sf"/>
</dbReference>
<feature type="compositionally biased region" description="Low complexity" evidence="1">
    <location>
        <begin position="1"/>
        <end position="15"/>
    </location>
</feature>
<dbReference type="InterPro" id="IPR052109">
    <property type="entry name" value="SRRM_Domain-Containing"/>
</dbReference>
<feature type="compositionally biased region" description="Polar residues" evidence="1">
    <location>
        <begin position="716"/>
        <end position="728"/>
    </location>
</feature>
<feature type="compositionally biased region" description="Basic and acidic residues" evidence="1">
    <location>
        <begin position="175"/>
        <end position="185"/>
    </location>
</feature>
<protein>
    <submittedName>
        <fullName evidence="2">F-box protein At-B</fullName>
    </submittedName>
</protein>
<sequence>MKTRTAAATGSASATQRELRPRRATDVQGPGATWRPRAAAPRKSSRITRSSAARTRVNSSDNESDDDYHDAATPPAKPQIRKVSSSHKRSASPDPLALHRVTKRRRPKSGFYDEATDDEDELGKAYISPSPDVNQQHASAHRTKKPRHGSVAKGIGTRTRRNHAAVTTKTGRPRTPKEEADHPTNEEAADQAVCPDWASLPYFVLLQIFEEAFASMPRVVGTRWLVATSRVCRAFAEPALTALYRCPPLLNRQMAHGLVALLSKDASLTKFKYRQKVRKLEIDVEEIASKTYRGQPLDFKTLIASLPQLKAIEFYHDKDEPPFRSLDDNLRWYYPPVLFTALNGGVPTDGRTHWDAALATKLSGWRWNSRLMGGMDLSLVLQIHLTPAFAGLKRLCFVNYQVPSLKATRAVDDAEAMERDRAFIQLVADAISVLPRLEDLSIESSTVVNEHFLPLLPKTLRRLELINCWDVSGEDFAAYLVTHGQKLEHLHLYYNQSLNLSFLPVLGTACPNLQTLRMDLKNFNHHEFYNDSEPAYDSVLTTDQVPVWPESIQVLEVKNMRKWEADAAEVFFQSLVDSARKLRNLRYVYLKAMLDVPYRQRSELRDKWQAKLKRAYIRKKEDPQPLFSLRPKPDGNGEAQEPPTKRSNKMRKDPLSGLERRSSRLAMQISNPSSRASSLGRDLRRRARSRPSYAEPDTDDDDLEPEDSNDESNSSGSAATDSPSPSTDAESEDFCQGLCEKVDIQLDNQKPRENTWAMEDFLDDEASDDLSDEDWDGNDRDFEADGYAWA</sequence>
<evidence type="ECO:0000313" key="3">
    <source>
        <dbReference type="Proteomes" id="UP001303473"/>
    </source>
</evidence>
<gene>
    <name evidence="2" type="ORF">QBC46DRAFT_415280</name>
</gene>
<dbReference type="Gene3D" id="3.80.10.10">
    <property type="entry name" value="Ribonuclease Inhibitor"/>
    <property type="match status" value="1"/>
</dbReference>
<proteinExistence type="predicted"/>
<dbReference type="PANTHER" id="PTHR34755">
    <property type="entry name" value="SERINE/ARGININE REPETITIVE MATRIX PROTEIN 3-RELATED"/>
    <property type="match status" value="1"/>
</dbReference>
<feature type="compositionally biased region" description="Basic and acidic residues" evidence="1">
    <location>
        <begin position="740"/>
        <end position="753"/>
    </location>
</feature>
<accession>A0AAN6SAR1</accession>
<feature type="compositionally biased region" description="Basic residues" evidence="1">
    <location>
        <begin position="139"/>
        <end position="150"/>
    </location>
</feature>
<feature type="region of interest" description="Disordered" evidence="1">
    <location>
        <begin position="621"/>
        <end position="790"/>
    </location>
</feature>
<feature type="compositionally biased region" description="Acidic residues" evidence="1">
    <location>
        <begin position="760"/>
        <end position="776"/>
    </location>
</feature>
<reference evidence="3" key="1">
    <citation type="journal article" date="2023" name="Mol. Phylogenet. Evol.">
        <title>Genome-scale phylogeny and comparative genomics of the fungal order Sordariales.</title>
        <authorList>
            <person name="Hensen N."/>
            <person name="Bonometti L."/>
            <person name="Westerberg I."/>
            <person name="Brannstrom I.O."/>
            <person name="Guillou S."/>
            <person name="Cros-Aarteil S."/>
            <person name="Calhoun S."/>
            <person name="Haridas S."/>
            <person name="Kuo A."/>
            <person name="Mondo S."/>
            <person name="Pangilinan J."/>
            <person name="Riley R."/>
            <person name="LaButti K."/>
            <person name="Andreopoulos B."/>
            <person name="Lipzen A."/>
            <person name="Chen C."/>
            <person name="Yan M."/>
            <person name="Daum C."/>
            <person name="Ng V."/>
            <person name="Clum A."/>
            <person name="Steindorff A."/>
            <person name="Ohm R.A."/>
            <person name="Martin F."/>
            <person name="Silar P."/>
            <person name="Natvig D.O."/>
            <person name="Lalanne C."/>
            <person name="Gautier V."/>
            <person name="Ament-Velasquez S.L."/>
            <person name="Kruys A."/>
            <person name="Hutchinson M.I."/>
            <person name="Powell A.J."/>
            <person name="Barry K."/>
            <person name="Miller A.N."/>
            <person name="Grigoriev I.V."/>
            <person name="Debuchy R."/>
            <person name="Gladieux P."/>
            <person name="Hiltunen Thoren M."/>
            <person name="Johannesson H."/>
        </authorList>
    </citation>
    <scope>NUCLEOTIDE SEQUENCE [LARGE SCALE GENOMIC DNA]</scope>
    <source>
        <strain evidence="3">CBS 340.73</strain>
    </source>
</reference>
<feature type="compositionally biased region" description="Acidic residues" evidence="1">
    <location>
        <begin position="696"/>
        <end position="710"/>
    </location>
</feature>
<dbReference type="PANTHER" id="PTHR34755:SF4">
    <property type="entry name" value="F-BOX DOMAIN-CONTAINING PROTEIN"/>
    <property type="match status" value="1"/>
</dbReference>
<name>A0AAN6SAR1_9PEZI</name>
<dbReference type="EMBL" id="MU853752">
    <property type="protein sequence ID" value="KAK3946293.1"/>
    <property type="molecule type" value="Genomic_DNA"/>
</dbReference>
<feature type="compositionally biased region" description="Basic and acidic residues" evidence="1">
    <location>
        <begin position="650"/>
        <end position="662"/>
    </location>
</feature>
<dbReference type="Proteomes" id="UP001303473">
    <property type="component" value="Unassembled WGS sequence"/>
</dbReference>
<dbReference type="SUPFAM" id="SSF52047">
    <property type="entry name" value="RNI-like"/>
    <property type="match status" value="1"/>
</dbReference>
<keyword evidence="3" id="KW-1185">Reference proteome</keyword>
<dbReference type="AlphaFoldDB" id="A0AAN6SAR1"/>
<comment type="caution">
    <text evidence="2">The sequence shown here is derived from an EMBL/GenBank/DDBJ whole genome shotgun (WGS) entry which is preliminary data.</text>
</comment>
<evidence type="ECO:0000256" key="1">
    <source>
        <dbReference type="SAM" id="MobiDB-lite"/>
    </source>
</evidence>
<evidence type="ECO:0000313" key="2">
    <source>
        <dbReference type="EMBL" id="KAK3946293.1"/>
    </source>
</evidence>
<feature type="compositionally biased region" description="Low complexity" evidence="1">
    <location>
        <begin position="35"/>
        <end position="56"/>
    </location>
</feature>
<organism evidence="2 3">
    <name type="scientific">Diplogelasinospora grovesii</name>
    <dbReference type="NCBI Taxonomy" id="303347"/>
    <lineage>
        <taxon>Eukaryota</taxon>
        <taxon>Fungi</taxon>
        <taxon>Dikarya</taxon>
        <taxon>Ascomycota</taxon>
        <taxon>Pezizomycotina</taxon>
        <taxon>Sordariomycetes</taxon>
        <taxon>Sordariomycetidae</taxon>
        <taxon>Sordariales</taxon>
        <taxon>Diplogelasinosporaceae</taxon>
        <taxon>Diplogelasinospora</taxon>
    </lineage>
</organism>
<feature type="region of interest" description="Disordered" evidence="1">
    <location>
        <begin position="1"/>
        <end position="189"/>
    </location>
</feature>